<keyword evidence="12" id="KW-1133">Transmembrane helix</keyword>
<proteinExistence type="inferred from homology"/>
<evidence type="ECO:0000256" key="6">
    <source>
        <dbReference type="ARBA" id="ARBA00022685"/>
    </source>
</evidence>
<keyword evidence="6" id="KW-0165">Cleavage on pair of basic residues</keyword>
<keyword evidence="12" id="KW-0812">Transmembrane</keyword>
<comment type="subunit">
    <text evidence="11">Interacts with NTSR1. Interacts with SORT1. Interacts with SORL1.</text>
</comment>
<keyword evidence="5" id="KW-0964">Secreted</keyword>
<accession>A0A3Q3N2A5</accession>
<evidence type="ECO:0000256" key="2">
    <source>
        <dbReference type="ARBA" id="ARBA00004613"/>
    </source>
</evidence>
<comment type="subcellular location">
    <subcellularLocation>
        <location evidence="1">Cytoplasmic vesicle</location>
        <location evidence="1">Secretory vesicle</location>
    </subcellularLocation>
    <subcellularLocation>
        <location evidence="2">Secreted</location>
    </subcellularLocation>
</comment>
<name>A0A3Q3N2A5_9TELE</name>
<dbReference type="GO" id="GO:0005184">
    <property type="term" value="F:neuropeptide hormone activity"/>
    <property type="evidence" value="ECO:0007669"/>
    <property type="project" value="InterPro"/>
</dbReference>
<dbReference type="PANTHER" id="PTHR15356">
    <property type="entry name" value="NEUROTENSIN/NEUROMEDIN N"/>
    <property type="match status" value="1"/>
</dbReference>
<keyword evidence="14" id="KW-1185">Reference proteome</keyword>
<keyword evidence="7" id="KW-0732">Signal</keyword>
<dbReference type="GeneTree" id="ENSGT00640000091574"/>
<dbReference type="Proteomes" id="UP000261640">
    <property type="component" value="Unplaced"/>
</dbReference>
<keyword evidence="8" id="KW-0838">Vasoactive</keyword>
<comment type="function">
    <text evidence="10">Neurotensin may play an endocrine or paracrine role in the regulation of fat metabolism. It causes contraction of smooth muscle.</text>
</comment>
<dbReference type="InterPro" id="IPR008055">
    <property type="entry name" value="NeurotensiN"/>
</dbReference>
<evidence type="ECO:0000256" key="1">
    <source>
        <dbReference type="ARBA" id="ARBA00004398"/>
    </source>
</evidence>
<dbReference type="InParanoid" id="A0A3Q3N2A5"/>
<evidence type="ECO:0000256" key="10">
    <source>
        <dbReference type="ARBA" id="ARBA00025449"/>
    </source>
</evidence>
<comment type="similarity">
    <text evidence="3">Belongs to the neurotensin family.</text>
</comment>
<evidence type="ECO:0000313" key="13">
    <source>
        <dbReference type="Ensembl" id="ENSMAMP00000034088.1"/>
    </source>
</evidence>
<dbReference type="GO" id="GO:0097746">
    <property type="term" value="P:blood vessel diameter maintenance"/>
    <property type="evidence" value="ECO:0007669"/>
    <property type="project" value="UniProtKB-KW"/>
</dbReference>
<evidence type="ECO:0000256" key="11">
    <source>
        <dbReference type="ARBA" id="ARBA00046937"/>
    </source>
</evidence>
<evidence type="ECO:0000256" key="9">
    <source>
        <dbReference type="ARBA" id="ARBA00023329"/>
    </source>
</evidence>
<sequence>MERAVLVGGGGGGDRSSDITWAVIYLENGAHCTSHPSRKLQGKGSIAWSWERKRLRSITAHSLSSLFSCLCAFFCGILFFVFVCTVTKMQAQLACMLLLCFTCGGLSTDVDQEQQALEEELLSSLFTSKMKQNKQSAPYWRTSLANLCRMVSSLRQEVWSSEEQEDSELMEGSLQLLEELYSLRHICRALQSREERLLHNSLQYLEENSDAPLKRKSPYILKRQATHTTKSRRPYILKRSTIY</sequence>
<dbReference type="GO" id="GO:0030133">
    <property type="term" value="C:transport vesicle"/>
    <property type="evidence" value="ECO:0007669"/>
    <property type="project" value="UniProtKB-SubCell"/>
</dbReference>
<keyword evidence="9" id="KW-0968">Cytoplasmic vesicle</keyword>
<reference evidence="13" key="2">
    <citation type="submission" date="2025-09" db="UniProtKB">
        <authorList>
            <consortium name="Ensembl"/>
        </authorList>
    </citation>
    <scope>IDENTIFICATION</scope>
</reference>
<organism evidence="13 14">
    <name type="scientific">Mastacembelus armatus</name>
    <name type="common">zig-zag eel</name>
    <dbReference type="NCBI Taxonomy" id="205130"/>
    <lineage>
        <taxon>Eukaryota</taxon>
        <taxon>Metazoa</taxon>
        <taxon>Chordata</taxon>
        <taxon>Craniata</taxon>
        <taxon>Vertebrata</taxon>
        <taxon>Euteleostomi</taxon>
        <taxon>Actinopterygii</taxon>
        <taxon>Neopterygii</taxon>
        <taxon>Teleostei</taxon>
        <taxon>Neoteleostei</taxon>
        <taxon>Acanthomorphata</taxon>
        <taxon>Anabantaria</taxon>
        <taxon>Synbranchiformes</taxon>
        <taxon>Mastacembelidae</taxon>
        <taxon>Mastacembelus</taxon>
    </lineage>
</organism>
<dbReference type="Pfam" id="PF07421">
    <property type="entry name" value="Pro-NT_NN"/>
    <property type="match status" value="1"/>
</dbReference>
<evidence type="ECO:0000256" key="5">
    <source>
        <dbReference type="ARBA" id="ARBA00022525"/>
    </source>
</evidence>
<evidence type="ECO:0000256" key="12">
    <source>
        <dbReference type="SAM" id="Phobius"/>
    </source>
</evidence>
<protein>
    <recommendedName>
        <fullName evidence="4">Neurotensin/neuromedin N</fullName>
    </recommendedName>
</protein>
<reference evidence="13" key="1">
    <citation type="submission" date="2025-08" db="UniProtKB">
        <authorList>
            <consortium name="Ensembl"/>
        </authorList>
    </citation>
    <scope>IDENTIFICATION</scope>
</reference>
<dbReference type="GO" id="GO:0005576">
    <property type="term" value="C:extracellular region"/>
    <property type="evidence" value="ECO:0007669"/>
    <property type="project" value="UniProtKB-SubCell"/>
</dbReference>
<dbReference type="PANTHER" id="PTHR15356:SF0">
    <property type="entry name" value="NEUROTENSIN_NEUROMEDIN N"/>
    <property type="match status" value="1"/>
</dbReference>
<evidence type="ECO:0000256" key="3">
    <source>
        <dbReference type="ARBA" id="ARBA00009827"/>
    </source>
</evidence>
<keyword evidence="12" id="KW-0472">Membrane</keyword>
<feature type="transmembrane region" description="Helical" evidence="12">
    <location>
        <begin position="62"/>
        <end position="83"/>
    </location>
</feature>
<evidence type="ECO:0000256" key="8">
    <source>
        <dbReference type="ARBA" id="ARBA00022858"/>
    </source>
</evidence>
<dbReference type="AlphaFoldDB" id="A0A3Q3N2A5"/>
<dbReference type="Ensembl" id="ENSMAMT00000034957.2">
    <property type="protein sequence ID" value="ENSMAMP00000034088.1"/>
    <property type="gene ID" value="ENSMAMG00000022921.2"/>
</dbReference>
<dbReference type="STRING" id="205130.ENSMAMP00000034088"/>
<evidence type="ECO:0000256" key="4">
    <source>
        <dbReference type="ARBA" id="ARBA00016213"/>
    </source>
</evidence>
<dbReference type="PRINTS" id="PR01668">
    <property type="entry name" value="NEUROTENSIN"/>
</dbReference>
<evidence type="ECO:0000256" key="7">
    <source>
        <dbReference type="ARBA" id="ARBA00022729"/>
    </source>
</evidence>
<evidence type="ECO:0000313" key="14">
    <source>
        <dbReference type="Proteomes" id="UP000261640"/>
    </source>
</evidence>